<dbReference type="Proteomes" id="UP001439008">
    <property type="component" value="Unassembled WGS sequence"/>
</dbReference>
<organism evidence="5 6">
    <name type="scientific">Bonamia ostreae</name>
    <dbReference type="NCBI Taxonomy" id="126728"/>
    <lineage>
        <taxon>Eukaryota</taxon>
        <taxon>Sar</taxon>
        <taxon>Rhizaria</taxon>
        <taxon>Endomyxa</taxon>
        <taxon>Ascetosporea</taxon>
        <taxon>Haplosporida</taxon>
        <taxon>Bonamia</taxon>
    </lineage>
</organism>
<evidence type="ECO:0000256" key="2">
    <source>
        <dbReference type="ARBA" id="ARBA00022884"/>
    </source>
</evidence>
<name>A0ABV2AU22_9EUKA</name>
<protein>
    <recommendedName>
        <fullName evidence="4">tRNA-binding domain-containing protein</fullName>
    </recommendedName>
</protein>
<dbReference type="Gene3D" id="2.40.50.140">
    <property type="entry name" value="Nucleic acid-binding proteins"/>
    <property type="match status" value="1"/>
</dbReference>
<dbReference type="EMBL" id="JBDODL010004950">
    <property type="protein sequence ID" value="MES1923164.1"/>
    <property type="molecule type" value="Genomic_DNA"/>
</dbReference>
<proteinExistence type="predicted"/>
<dbReference type="PANTHER" id="PTHR11586">
    <property type="entry name" value="TRNA-AMINOACYLATION COFACTOR ARC1 FAMILY MEMBER"/>
    <property type="match status" value="1"/>
</dbReference>
<dbReference type="PROSITE" id="PS50886">
    <property type="entry name" value="TRBD"/>
    <property type="match status" value="1"/>
</dbReference>
<dbReference type="SUPFAM" id="SSF50249">
    <property type="entry name" value="Nucleic acid-binding proteins"/>
    <property type="match status" value="1"/>
</dbReference>
<evidence type="ECO:0000259" key="4">
    <source>
        <dbReference type="PROSITE" id="PS50886"/>
    </source>
</evidence>
<reference evidence="5 6" key="1">
    <citation type="journal article" date="2024" name="BMC Biol.">
        <title>Comparative genomics of Ascetosporea gives new insight into the evolutionary basis for animal parasitism in Rhizaria.</title>
        <authorList>
            <person name="Hiltunen Thoren M."/>
            <person name="Onut-Brannstrom I."/>
            <person name="Alfjorden A."/>
            <person name="Peckova H."/>
            <person name="Swords F."/>
            <person name="Hooper C."/>
            <person name="Holzer A.S."/>
            <person name="Bass D."/>
            <person name="Burki F."/>
        </authorList>
    </citation>
    <scope>NUCLEOTIDE SEQUENCE [LARGE SCALE GENOMIC DNA]</scope>
    <source>
        <strain evidence="5">20-A016</strain>
    </source>
</reference>
<dbReference type="InterPro" id="IPR002547">
    <property type="entry name" value="tRNA-bd_dom"/>
</dbReference>
<keyword evidence="1 3" id="KW-0820">tRNA-binding</keyword>
<evidence type="ECO:0000313" key="5">
    <source>
        <dbReference type="EMBL" id="MES1923164.1"/>
    </source>
</evidence>
<evidence type="ECO:0000256" key="1">
    <source>
        <dbReference type="ARBA" id="ARBA00022555"/>
    </source>
</evidence>
<gene>
    <name evidence="5" type="ORF">MHBO_004709</name>
</gene>
<keyword evidence="2 3" id="KW-0694">RNA-binding</keyword>
<evidence type="ECO:0000256" key="3">
    <source>
        <dbReference type="PROSITE-ProRule" id="PRU00209"/>
    </source>
</evidence>
<dbReference type="InterPro" id="IPR012340">
    <property type="entry name" value="NA-bd_OB-fold"/>
</dbReference>
<accession>A0ABV2AU22</accession>
<dbReference type="Pfam" id="PF01588">
    <property type="entry name" value="tRNA_bind"/>
    <property type="match status" value="1"/>
</dbReference>
<keyword evidence="6" id="KW-1185">Reference proteome</keyword>
<dbReference type="PANTHER" id="PTHR11586:SF33">
    <property type="entry name" value="AMINOACYL TRNA SYNTHASE COMPLEX-INTERACTING MULTIFUNCTIONAL PROTEIN 1"/>
    <property type="match status" value="1"/>
</dbReference>
<comment type="caution">
    <text evidence="5">The sequence shown here is derived from an EMBL/GenBank/DDBJ whole genome shotgun (WGS) entry which is preliminary data.</text>
</comment>
<feature type="domain" description="TRNA-binding" evidence="4">
    <location>
        <begin position="70"/>
        <end position="134"/>
    </location>
</feature>
<sequence length="134" mass="15132">MSLNKTKKLINDALWNPNIPVGHTAFSWNVNEKSPVKDETNAIKKETSALKYKKMGEKSENGQTKKVLSPFDRLDIRVGKIVDCQKHPNAEKMYVEKIDLGEESPRQIISGLSDYIPISEMKTDVLVVANLKSF</sequence>
<evidence type="ECO:0000313" key="6">
    <source>
        <dbReference type="Proteomes" id="UP001439008"/>
    </source>
</evidence>
<dbReference type="InterPro" id="IPR051270">
    <property type="entry name" value="Tyrosine-tRNA_ligase_regulator"/>
</dbReference>